<dbReference type="InterPro" id="IPR001584">
    <property type="entry name" value="Integrase_cat-core"/>
</dbReference>
<gene>
    <name evidence="2" type="ORF">H9636_01320</name>
</gene>
<evidence type="ECO:0000259" key="1">
    <source>
        <dbReference type="Pfam" id="PF13333"/>
    </source>
</evidence>
<name>A0ABR8X8P8_9BACL</name>
<dbReference type="Proteomes" id="UP000640930">
    <property type="component" value="Unassembled WGS sequence"/>
</dbReference>
<dbReference type="EMBL" id="JACSQA010000001">
    <property type="protein sequence ID" value="MBD8025286.1"/>
    <property type="molecule type" value="Genomic_DNA"/>
</dbReference>
<proteinExistence type="predicted"/>
<dbReference type="Pfam" id="PF13333">
    <property type="entry name" value="rve_2"/>
    <property type="match status" value="1"/>
</dbReference>
<comment type="caution">
    <text evidence="2">The sequence shown here is derived from an EMBL/GenBank/DDBJ whole genome shotgun (WGS) entry which is preliminary data.</text>
</comment>
<reference evidence="2 3" key="1">
    <citation type="submission" date="2020-08" db="EMBL/GenBank/DDBJ databases">
        <title>A Genomic Blueprint of the Chicken Gut Microbiome.</title>
        <authorList>
            <person name="Gilroy R."/>
            <person name="Ravi A."/>
            <person name="Getino M."/>
            <person name="Pursley I."/>
            <person name="Horton D.L."/>
            <person name="Alikhan N.-F."/>
            <person name="Baker D."/>
            <person name="Gharbi K."/>
            <person name="Hall N."/>
            <person name="Watson M."/>
            <person name="Adriaenssens E.M."/>
            <person name="Foster-Nyarko E."/>
            <person name="Jarju S."/>
            <person name="Secka A."/>
            <person name="Antonio M."/>
            <person name="Oren A."/>
            <person name="Chaudhuri R."/>
            <person name="La Ragione R.M."/>
            <person name="Hildebrand F."/>
            <person name="Pallen M.J."/>
        </authorList>
    </citation>
    <scope>NUCLEOTIDE SEQUENCE [LARGE SCALE GENOMIC DNA]</scope>
    <source>
        <strain evidence="2 3">Re31</strain>
    </source>
</reference>
<sequence>MVNDYLSFYNALRRQWNLKMMTPVEYRSHLFVA</sequence>
<evidence type="ECO:0000313" key="3">
    <source>
        <dbReference type="Proteomes" id="UP000640930"/>
    </source>
</evidence>
<keyword evidence="3" id="KW-1185">Reference proteome</keyword>
<feature type="domain" description="Integrase catalytic" evidence="1">
    <location>
        <begin position="2"/>
        <end position="29"/>
    </location>
</feature>
<organism evidence="2 3">
    <name type="scientific">Ureibacillus galli</name>
    <dbReference type="NCBI Taxonomy" id="2762222"/>
    <lineage>
        <taxon>Bacteria</taxon>
        <taxon>Bacillati</taxon>
        <taxon>Bacillota</taxon>
        <taxon>Bacilli</taxon>
        <taxon>Bacillales</taxon>
        <taxon>Caryophanaceae</taxon>
        <taxon>Ureibacillus</taxon>
    </lineage>
</organism>
<evidence type="ECO:0000313" key="2">
    <source>
        <dbReference type="EMBL" id="MBD8025286.1"/>
    </source>
</evidence>
<protein>
    <submittedName>
        <fullName evidence="2">IS3 family transposase</fullName>
    </submittedName>
</protein>
<dbReference type="RefSeq" id="WP_191705840.1">
    <property type="nucleotide sequence ID" value="NZ_JACSQA010000001.1"/>
</dbReference>
<accession>A0ABR8X8P8</accession>